<dbReference type="EMBL" id="JH930672">
    <property type="protein sequence ID" value="EKM48876.1"/>
    <property type="molecule type" value="Genomic_DNA"/>
</dbReference>
<reference evidence="5 6" key="1">
    <citation type="journal article" date="2012" name="BMC Genomics">
        <title>Comparative genomics of the white-rot fungi, Phanerochaete carnosa and P. chrysosporium, to elucidate the genetic basis of the distinct wood types they colonize.</title>
        <authorList>
            <person name="Suzuki H."/>
            <person name="MacDonald J."/>
            <person name="Syed K."/>
            <person name="Salamov A."/>
            <person name="Hori C."/>
            <person name="Aerts A."/>
            <person name="Henrissat B."/>
            <person name="Wiebenga A."/>
            <person name="vanKuyk P.A."/>
            <person name="Barry K."/>
            <person name="Lindquist E."/>
            <person name="LaButti K."/>
            <person name="Lapidus A."/>
            <person name="Lucas S."/>
            <person name="Coutinho P."/>
            <person name="Gong Y."/>
            <person name="Samejima M."/>
            <person name="Mahadevan R."/>
            <person name="Abou-Zaid M."/>
            <person name="de Vries R.P."/>
            <person name="Igarashi K."/>
            <person name="Yadav J.S."/>
            <person name="Grigoriev I.V."/>
            <person name="Master E.R."/>
        </authorList>
    </citation>
    <scope>NUCLEOTIDE SEQUENCE [LARGE SCALE GENOMIC DNA]</scope>
    <source>
        <strain evidence="5 6">HHB-10118-sp</strain>
    </source>
</reference>
<comment type="pathway">
    <text evidence="1">Secondary metabolite biosynthesis.</text>
</comment>
<dbReference type="GO" id="GO:0016740">
    <property type="term" value="F:transferase activity"/>
    <property type="evidence" value="ECO:0007669"/>
    <property type="project" value="UniProtKB-KW"/>
</dbReference>
<comment type="similarity">
    <text evidence="4">Belongs to the class I-like SAM-binding methyltransferase superfamily.</text>
</comment>
<dbReference type="SUPFAM" id="SSF53335">
    <property type="entry name" value="S-adenosyl-L-methionine-dependent methyltransferases"/>
    <property type="match status" value="1"/>
</dbReference>
<keyword evidence="3" id="KW-0949">S-adenosyl-L-methionine</keyword>
<sequence length="283" mass="31581">MTSPADGTESVAAPLPGETHYSRDAELDERFYDGVETAFVSDITGIKDPDELKRHVLQVQREVYAIHPYPCIRLCNFVKVKISRFPIYKDLLQLGRERPGVLFLDVGCGVGHDTRKVVLDGFPANQIIASDLHPEFWGIGHKVFKSTPESFPVKFIASDAFDDTFLTYSGIIATLKSLDTPAAGSEQPVDLSALTSLTPLRGRVSVIYASSFFHLFDGERQSELASRLASLLVPAPGSFIFGSHIGRPEKGLRVMNITQSGWFSRIPWYSFTFYTPPYIRRIF</sequence>
<evidence type="ECO:0008006" key="7">
    <source>
        <dbReference type="Google" id="ProtNLM"/>
    </source>
</evidence>
<dbReference type="Gene3D" id="3.40.50.150">
    <property type="entry name" value="Vaccinia Virus protein VP39"/>
    <property type="match status" value="1"/>
</dbReference>
<evidence type="ECO:0000256" key="4">
    <source>
        <dbReference type="ARBA" id="ARBA00038314"/>
    </source>
</evidence>
<dbReference type="GeneID" id="18913551"/>
<dbReference type="InParanoid" id="K5UHC1"/>
<dbReference type="OrthoDB" id="2094832at2759"/>
<dbReference type="InterPro" id="IPR029063">
    <property type="entry name" value="SAM-dependent_MTases_sf"/>
</dbReference>
<dbReference type="AlphaFoldDB" id="K5UHC1"/>
<dbReference type="RefSeq" id="XP_007402573.1">
    <property type="nucleotide sequence ID" value="XM_007402511.1"/>
</dbReference>
<name>K5UHC1_PHACS</name>
<dbReference type="InterPro" id="IPR051654">
    <property type="entry name" value="Meroterpenoid_MTases"/>
</dbReference>
<evidence type="ECO:0000256" key="2">
    <source>
        <dbReference type="ARBA" id="ARBA00022679"/>
    </source>
</evidence>
<organism evidence="5 6">
    <name type="scientific">Phanerochaete carnosa (strain HHB-10118-sp)</name>
    <name type="common">White-rot fungus</name>
    <name type="synonym">Peniophora carnosa</name>
    <dbReference type="NCBI Taxonomy" id="650164"/>
    <lineage>
        <taxon>Eukaryota</taxon>
        <taxon>Fungi</taxon>
        <taxon>Dikarya</taxon>
        <taxon>Basidiomycota</taxon>
        <taxon>Agaricomycotina</taxon>
        <taxon>Agaricomycetes</taxon>
        <taxon>Polyporales</taxon>
        <taxon>Phanerochaetaceae</taxon>
        <taxon>Phanerochaete</taxon>
    </lineage>
</organism>
<keyword evidence="2" id="KW-0808">Transferase</keyword>
<dbReference type="HOGENOM" id="CLU_051542_1_1_1"/>
<dbReference type="KEGG" id="pco:PHACADRAFT_214622"/>
<protein>
    <recommendedName>
        <fullName evidence="7">Methyltransferase domain-containing protein</fullName>
    </recommendedName>
</protein>
<accession>K5UHC1</accession>
<dbReference type="PANTHER" id="PTHR35897">
    <property type="entry name" value="METHYLTRANSFERASE AUSD"/>
    <property type="match status" value="1"/>
</dbReference>
<evidence type="ECO:0000256" key="1">
    <source>
        <dbReference type="ARBA" id="ARBA00005179"/>
    </source>
</evidence>
<evidence type="ECO:0000256" key="3">
    <source>
        <dbReference type="ARBA" id="ARBA00022691"/>
    </source>
</evidence>
<proteinExistence type="inferred from homology"/>
<dbReference type="Proteomes" id="UP000008370">
    <property type="component" value="Unassembled WGS sequence"/>
</dbReference>
<dbReference type="PANTHER" id="PTHR35897:SF1">
    <property type="entry name" value="METHYLTRANSFERASE AUSD"/>
    <property type="match status" value="1"/>
</dbReference>
<evidence type="ECO:0000313" key="6">
    <source>
        <dbReference type="Proteomes" id="UP000008370"/>
    </source>
</evidence>
<gene>
    <name evidence="5" type="ORF">PHACADRAFT_214622</name>
</gene>
<evidence type="ECO:0000313" key="5">
    <source>
        <dbReference type="EMBL" id="EKM48876.1"/>
    </source>
</evidence>
<keyword evidence="6" id="KW-1185">Reference proteome</keyword>